<keyword evidence="3" id="KW-1185">Reference proteome</keyword>
<name>A0ABR3W6X0_9PEZI</name>
<gene>
    <name evidence="2" type="ORF">VTK73DRAFT_8691</name>
</gene>
<evidence type="ECO:0000313" key="3">
    <source>
        <dbReference type="Proteomes" id="UP001586593"/>
    </source>
</evidence>
<feature type="region of interest" description="Disordered" evidence="1">
    <location>
        <begin position="149"/>
        <end position="169"/>
    </location>
</feature>
<feature type="compositionally biased region" description="Basic and acidic residues" evidence="1">
    <location>
        <begin position="151"/>
        <end position="166"/>
    </location>
</feature>
<reference evidence="2 3" key="1">
    <citation type="journal article" date="2024" name="Commun. Biol.">
        <title>Comparative genomic analysis of thermophilic fungi reveals convergent evolutionary adaptations and gene losses.</title>
        <authorList>
            <person name="Steindorff A.S."/>
            <person name="Aguilar-Pontes M.V."/>
            <person name="Robinson A.J."/>
            <person name="Andreopoulos B."/>
            <person name="LaButti K."/>
            <person name="Kuo A."/>
            <person name="Mondo S."/>
            <person name="Riley R."/>
            <person name="Otillar R."/>
            <person name="Haridas S."/>
            <person name="Lipzen A."/>
            <person name="Grimwood J."/>
            <person name="Schmutz J."/>
            <person name="Clum A."/>
            <person name="Reid I.D."/>
            <person name="Moisan M.C."/>
            <person name="Butler G."/>
            <person name="Nguyen T.T.M."/>
            <person name="Dewar K."/>
            <person name="Conant G."/>
            <person name="Drula E."/>
            <person name="Henrissat B."/>
            <person name="Hansel C."/>
            <person name="Singer S."/>
            <person name="Hutchinson M.I."/>
            <person name="de Vries R.P."/>
            <person name="Natvig D.O."/>
            <person name="Powell A.J."/>
            <person name="Tsang A."/>
            <person name="Grigoriev I.V."/>
        </authorList>
    </citation>
    <scope>NUCLEOTIDE SEQUENCE [LARGE SCALE GENOMIC DNA]</scope>
    <source>
        <strain evidence="2 3">ATCC 24622</strain>
    </source>
</reference>
<evidence type="ECO:0008006" key="4">
    <source>
        <dbReference type="Google" id="ProtNLM"/>
    </source>
</evidence>
<sequence length="203" mass="22014">MNWALSFPPRFPWSFSPSFCHRAHKATSAHAHRNGVLLPLCTLVSTSSASSSVAAYALSSPVTSLLPREATRVCHCQPPAIRTNGVPQSIESLVARSLSVHSRAGRYPWELEKTVAANFPYLLPGTIAQPPPFHGPLFHRCRAGSQYGETRTCDRPTDRTNDRTNEGRPCASGISTIGAQNVVAPPHLGVPIWHADSCSRIRG</sequence>
<dbReference type="EMBL" id="JAZHXJ010000652">
    <property type="protein sequence ID" value="KAL1854838.1"/>
    <property type="molecule type" value="Genomic_DNA"/>
</dbReference>
<evidence type="ECO:0000313" key="2">
    <source>
        <dbReference type="EMBL" id="KAL1854838.1"/>
    </source>
</evidence>
<accession>A0ABR3W6X0</accession>
<evidence type="ECO:0000256" key="1">
    <source>
        <dbReference type="SAM" id="MobiDB-lite"/>
    </source>
</evidence>
<organism evidence="2 3">
    <name type="scientific">Phialemonium thermophilum</name>
    <dbReference type="NCBI Taxonomy" id="223376"/>
    <lineage>
        <taxon>Eukaryota</taxon>
        <taxon>Fungi</taxon>
        <taxon>Dikarya</taxon>
        <taxon>Ascomycota</taxon>
        <taxon>Pezizomycotina</taxon>
        <taxon>Sordariomycetes</taxon>
        <taxon>Sordariomycetidae</taxon>
        <taxon>Cephalothecales</taxon>
        <taxon>Cephalothecaceae</taxon>
        <taxon>Phialemonium</taxon>
    </lineage>
</organism>
<protein>
    <recommendedName>
        <fullName evidence="4">Secreted protein</fullName>
    </recommendedName>
</protein>
<dbReference type="Proteomes" id="UP001586593">
    <property type="component" value="Unassembled WGS sequence"/>
</dbReference>
<proteinExistence type="predicted"/>
<comment type="caution">
    <text evidence="2">The sequence shown here is derived from an EMBL/GenBank/DDBJ whole genome shotgun (WGS) entry which is preliminary data.</text>
</comment>